<dbReference type="InterPro" id="IPR002453">
    <property type="entry name" value="Beta_tubulin"/>
</dbReference>
<name>A0A9D4U087_ADICA</name>
<evidence type="ECO:0000259" key="5">
    <source>
        <dbReference type="Pfam" id="PF00091"/>
    </source>
</evidence>
<dbReference type="PANTHER" id="PTHR36527">
    <property type="entry name" value="OS01G0282866 PROTEIN"/>
    <property type="match status" value="1"/>
</dbReference>
<dbReference type="GO" id="GO:0005874">
    <property type="term" value="C:microtubule"/>
    <property type="evidence" value="ECO:0007669"/>
    <property type="project" value="UniProtKB-KW"/>
</dbReference>
<sequence length="124" mass="13742">MSTPRNSQDIKTLASAPLSFGRVVTLIEEEPLQGGQCSSQIGAKFWEVVCTEGINHTGSYIENADVQLERVNVYYNEASCERYVPRTVLMDLEPGTMDSVQTGPYGQIFRLDNFVFGESGARNN</sequence>
<dbReference type="Pfam" id="PF00091">
    <property type="entry name" value="Tubulin"/>
    <property type="match status" value="1"/>
</dbReference>
<accession>A0A9D4U087</accession>
<dbReference type="InterPro" id="IPR003008">
    <property type="entry name" value="Tubulin_FtsZ_GTPase"/>
</dbReference>
<evidence type="ECO:0000256" key="3">
    <source>
        <dbReference type="ARBA" id="ARBA00022741"/>
    </source>
</evidence>
<keyword evidence="7" id="KW-1185">Reference proteome</keyword>
<dbReference type="PRINTS" id="PR01161">
    <property type="entry name" value="TUBULIN"/>
</dbReference>
<keyword evidence="2" id="KW-0493">Microtubule</keyword>
<dbReference type="GO" id="GO:0005525">
    <property type="term" value="F:GTP binding"/>
    <property type="evidence" value="ECO:0007669"/>
    <property type="project" value="UniProtKB-KW"/>
</dbReference>
<dbReference type="SUPFAM" id="SSF52490">
    <property type="entry name" value="Tubulin nucleotide-binding domain-like"/>
    <property type="match status" value="1"/>
</dbReference>
<dbReference type="GO" id="GO:0007017">
    <property type="term" value="P:microtubule-based process"/>
    <property type="evidence" value="ECO:0007669"/>
    <property type="project" value="InterPro"/>
</dbReference>
<dbReference type="AlphaFoldDB" id="A0A9D4U087"/>
<dbReference type="PANTHER" id="PTHR36527:SF3">
    <property type="entry name" value="OS01G0282866 PROTEIN"/>
    <property type="match status" value="1"/>
</dbReference>
<dbReference type="InterPro" id="IPR036525">
    <property type="entry name" value="Tubulin/FtsZ_GTPase_sf"/>
</dbReference>
<keyword evidence="4" id="KW-0342">GTP-binding</keyword>
<comment type="similarity">
    <text evidence="1">Belongs to the tubulin family.</text>
</comment>
<dbReference type="Proteomes" id="UP000886520">
    <property type="component" value="Chromosome 25"/>
</dbReference>
<dbReference type="OrthoDB" id="1662883at2759"/>
<dbReference type="InterPro" id="IPR000217">
    <property type="entry name" value="Tubulin"/>
</dbReference>
<reference evidence="6" key="1">
    <citation type="submission" date="2021-01" db="EMBL/GenBank/DDBJ databases">
        <title>Adiantum capillus-veneris genome.</title>
        <authorList>
            <person name="Fang Y."/>
            <person name="Liao Q."/>
        </authorList>
    </citation>
    <scope>NUCLEOTIDE SEQUENCE</scope>
    <source>
        <strain evidence="6">H3</strain>
        <tissue evidence="6">Leaf</tissue>
    </source>
</reference>
<dbReference type="GO" id="GO:0003924">
    <property type="term" value="F:GTPase activity"/>
    <property type="evidence" value="ECO:0007669"/>
    <property type="project" value="InterPro"/>
</dbReference>
<dbReference type="PRINTS" id="PR01163">
    <property type="entry name" value="BETATUBULIN"/>
</dbReference>
<evidence type="ECO:0000313" key="7">
    <source>
        <dbReference type="Proteomes" id="UP000886520"/>
    </source>
</evidence>
<comment type="caution">
    <text evidence="6">The sequence shown here is derived from an EMBL/GenBank/DDBJ whole genome shotgun (WGS) entry which is preliminary data.</text>
</comment>
<evidence type="ECO:0000256" key="4">
    <source>
        <dbReference type="ARBA" id="ARBA00023134"/>
    </source>
</evidence>
<gene>
    <name evidence="6" type="ORF">GOP47_0025303</name>
</gene>
<evidence type="ECO:0000256" key="1">
    <source>
        <dbReference type="ARBA" id="ARBA00009636"/>
    </source>
</evidence>
<dbReference type="EMBL" id="JABFUD020000025">
    <property type="protein sequence ID" value="KAI5058984.1"/>
    <property type="molecule type" value="Genomic_DNA"/>
</dbReference>
<protein>
    <recommendedName>
        <fullName evidence="5">Tubulin/FtsZ GTPase domain-containing protein</fullName>
    </recommendedName>
</protein>
<keyword evidence="3" id="KW-0547">Nucleotide-binding</keyword>
<evidence type="ECO:0000256" key="2">
    <source>
        <dbReference type="ARBA" id="ARBA00022701"/>
    </source>
</evidence>
<organism evidence="6 7">
    <name type="scientific">Adiantum capillus-veneris</name>
    <name type="common">Maidenhair fern</name>
    <dbReference type="NCBI Taxonomy" id="13818"/>
    <lineage>
        <taxon>Eukaryota</taxon>
        <taxon>Viridiplantae</taxon>
        <taxon>Streptophyta</taxon>
        <taxon>Embryophyta</taxon>
        <taxon>Tracheophyta</taxon>
        <taxon>Polypodiopsida</taxon>
        <taxon>Polypodiidae</taxon>
        <taxon>Polypodiales</taxon>
        <taxon>Pteridineae</taxon>
        <taxon>Pteridaceae</taxon>
        <taxon>Vittarioideae</taxon>
        <taxon>Adiantum</taxon>
    </lineage>
</organism>
<proteinExistence type="inferred from homology"/>
<dbReference type="GO" id="GO:0005200">
    <property type="term" value="F:structural constituent of cytoskeleton"/>
    <property type="evidence" value="ECO:0007669"/>
    <property type="project" value="InterPro"/>
</dbReference>
<feature type="domain" description="Tubulin/FtsZ GTPase" evidence="5">
    <location>
        <begin position="33"/>
        <end position="124"/>
    </location>
</feature>
<evidence type="ECO:0000313" key="6">
    <source>
        <dbReference type="EMBL" id="KAI5058984.1"/>
    </source>
</evidence>
<dbReference type="Gene3D" id="3.40.50.1440">
    <property type="entry name" value="Tubulin/FtsZ, GTPase domain"/>
    <property type="match status" value="1"/>
</dbReference>